<reference evidence="2" key="1">
    <citation type="journal article" date="2019" name="Int. J. Syst. Evol. Microbiol.">
        <title>The Global Catalogue of Microorganisms (GCM) 10K type strain sequencing project: providing services to taxonomists for standard genome sequencing and annotation.</title>
        <authorList>
            <consortium name="The Broad Institute Genomics Platform"/>
            <consortium name="The Broad Institute Genome Sequencing Center for Infectious Disease"/>
            <person name="Wu L."/>
            <person name="Ma J."/>
        </authorList>
    </citation>
    <scope>NUCLEOTIDE SEQUENCE [LARGE SCALE GENOMIC DNA]</scope>
    <source>
        <strain evidence="2">CGMCC 1.12859</strain>
    </source>
</reference>
<protein>
    <submittedName>
        <fullName evidence="1">Uncharacterized protein</fullName>
    </submittedName>
</protein>
<evidence type="ECO:0000313" key="2">
    <source>
        <dbReference type="Proteomes" id="UP001596435"/>
    </source>
</evidence>
<accession>A0ABW2G263</accession>
<proteinExistence type="predicted"/>
<sequence>MGLQGQVWRLTCGDAPAGEILVEEADFPWLRGRFVAGPAFAAVEPLFARCRALADSEEWEAFDTAYEEVGKAVVLASPSGPVAEFLLHIQDGRAWFRWSDEPFAATAEHPTRPAPNRPPCGP</sequence>
<dbReference type="EMBL" id="JBHTAJ010000051">
    <property type="protein sequence ID" value="MFC7182668.1"/>
    <property type="molecule type" value="Genomic_DNA"/>
</dbReference>
<evidence type="ECO:0000313" key="1">
    <source>
        <dbReference type="EMBL" id="MFC7182668.1"/>
    </source>
</evidence>
<organism evidence="1 2">
    <name type="scientific">Kitasatospora paranensis</name>
    <dbReference type="NCBI Taxonomy" id="258053"/>
    <lineage>
        <taxon>Bacteria</taxon>
        <taxon>Bacillati</taxon>
        <taxon>Actinomycetota</taxon>
        <taxon>Actinomycetes</taxon>
        <taxon>Kitasatosporales</taxon>
        <taxon>Streptomycetaceae</taxon>
        <taxon>Kitasatospora</taxon>
    </lineage>
</organism>
<keyword evidence="2" id="KW-1185">Reference proteome</keyword>
<name>A0ABW2G263_9ACTN</name>
<gene>
    <name evidence="1" type="ORF">ACFQMG_24260</name>
</gene>
<comment type="caution">
    <text evidence="1">The sequence shown here is derived from an EMBL/GenBank/DDBJ whole genome shotgun (WGS) entry which is preliminary data.</text>
</comment>
<dbReference type="RefSeq" id="WP_345709204.1">
    <property type="nucleotide sequence ID" value="NZ_BAABKV010000001.1"/>
</dbReference>
<dbReference type="Proteomes" id="UP001596435">
    <property type="component" value="Unassembled WGS sequence"/>
</dbReference>